<name>A0ACB9I6T4_9ASTR</name>
<reference evidence="1 2" key="2">
    <citation type="journal article" date="2022" name="Mol. Ecol. Resour.">
        <title>The genomes of chicory, endive, great burdock and yacon provide insights into Asteraceae paleo-polyploidization history and plant inulin production.</title>
        <authorList>
            <person name="Fan W."/>
            <person name="Wang S."/>
            <person name="Wang H."/>
            <person name="Wang A."/>
            <person name="Jiang F."/>
            <person name="Liu H."/>
            <person name="Zhao H."/>
            <person name="Xu D."/>
            <person name="Zhang Y."/>
        </authorList>
    </citation>
    <scope>NUCLEOTIDE SEQUENCE [LARGE SCALE GENOMIC DNA]</scope>
    <source>
        <strain evidence="2">cv. Yunnan</strain>
        <tissue evidence="1">Leaves</tissue>
    </source>
</reference>
<gene>
    <name evidence="1" type="ORF">L1987_31860</name>
</gene>
<dbReference type="Proteomes" id="UP001056120">
    <property type="component" value="Linkage Group LG10"/>
</dbReference>
<keyword evidence="2" id="KW-1185">Reference proteome</keyword>
<evidence type="ECO:0000313" key="1">
    <source>
        <dbReference type="EMBL" id="KAI3803700.1"/>
    </source>
</evidence>
<comment type="caution">
    <text evidence="1">The sequence shown here is derived from an EMBL/GenBank/DDBJ whole genome shotgun (WGS) entry which is preliminary data.</text>
</comment>
<evidence type="ECO:0000313" key="2">
    <source>
        <dbReference type="Proteomes" id="UP001056120"/>
    </source>
</evidence>
<organism evidence="1 2">
    <name type="scientific">Smallanthus sonchifolius</name>
    <dbReference type="NCBI Taxonomy" id="185202"/>
    <lineage>
        <taxon>Eukaryota</taxon>
        <taxon>Viridiplantae</taxon>
        <taxon>Streptophyta</taxon>
        <taxon>Embryophyta</taxon>
        <taxon>Tracheophyta</taxon>
        <taxon>Spermatophyta</taxon>
        <taxon>Magnoliopsida</taxon>
        <taxon>eudicotyledons</taxon>
        <taxon>Gunneridae</taxon>
        <taxon>Pentapetalae</taxon>
        <taxon>asterids</taxon>
        <taxon>campanulids</taxon>
        <taxon>Asterales</taxon>
        <taxon>Asteraceae</taxon>
        <taxon>Asteroideae</taxon>
        <taxon>Heliantheae alliance</taxon>
        <taxon>Millerieae</taxon>
        <taxon>Smallanthus</taxon>
    </lineage>
</organism>
<accession>A0ACB9I6T4</accession>
<reference evidence="2" key="1">
    <citation type="journal article" date="2022" name="Mol. Ecol. Resour.">
        <title>The genomes of chicory, endive, great burdock and yacon provide insights into Asteraceae palaeo-polyploidization history and plant inulin production.</title>
        <authorList>
            <person name="Fan W."/>
            <person name="Wang S."/>
            <person name="Wang H."/>
            <person name="Wang A."/>
            <person name="Jiang F."/>
            <person name="Liu H."/>
            <person name="Zhao H."/>
            <person name="Xu D."/>
            <person name="Zhang Y."/>
        </authorList>
    </citation>
    <scope>NUCLEOTIDE SEQUENCE [LARGE SCALE GENOMIC DNA]</scope>
    <source>
        <strain evidence="2">cv. Yunnan</strain>
    </source>
</reference>
<proteinExistence type="predicted"/>
<sequence>MAKEVSTYEECWWKTHSWFTSNENFDDELKQKYDEKIACDDVKSPDRNMSIDGGEKEINVGVIEKRKGKDIDFGSEGDDHKGKRYQPYNSKIRVSTERKRRNKETKLYEELLALLPRLSAKAHKATILEEAMQSIISLQETLSGLEKQKLERLHGASQSPVISNTESPNLLINKGDSALNLDTVSDQSSNSFKTYASSNVTLNVCGADALISMCSKRIPELFTDVCCIFEKHNMEVVYTGIYSDHAKIMYMIRVRVNVPPELAEGFPYEEMYTEAAAQIGHLVTLQN</sequence>
<dbReference type="EMBL" id="CM042027">
    <property type="protein sequence ID" value="KAI3803700.1"/>
    <property type="molecule type" value="Genomic_DNA"/>
</dbReference>
<protein>
    <submittedName>
        <fullName evidence="1">Uncharacterized protein</fullName>
    </submittedName>
</protein>